<dbReference type="Proteomes" id="UP000244519">
    <property type="component" value="Chromosome"/>
</dbReference>
<keyword evidence="3" id="KW-1185">Reference proteome</keyword>
<proteinExistence type="predicted"/>
<keyword evidence="1" id="KW-0812">Transmembrane</keyword>
<dbReference type="AlphaFoldDB" id="A0A2U8BRF2"/>
<protein>
    <submittedName>
        <fullName evidence="2">F0F1 ATP synthase subunit B</fullName>
    </submittedName>
</protein>
<organism evidence="2 3">
    <name type="scientific">Candidatus Fokinia solitaria</name>
    <dbReference type="NCBI Taxonomy" id="1802984"/>
    <lineage>
        <taxon>Bacteria</taxon>
        <taxon>Pseudomonadati</taxon>
        <taxon>Pseudomonadota</taxon>
        <taxon>Alphaproteobacteria</taxon>
        <taxon>Rickettsiales</taxon>
        <taxon>Candidatus Midichloriaceae</taxon>
        <taxon>Candidatus Fokinia</taxon>
    </lineage>
</organism>
<gene>
    <name evidence="2" type="ORF">Fsol_00099</name>
</gene>
<name>A0A2U8BRF2_9RICK</name>
<dbReference type="KEGG" id="fso:Fsol_00099"/>
<dbReference type="RefSeq" id="WP_108672956.1">
    <property type="nucleotide sequence ID" value="NZ_CP025989.1"/>
</dbReference>
<keyword evidence="1" id="KW-1133">Transmembrane helix</keyword>
<evidence type="ECO:0000313" key="2">
    <source>
        <dbReference type="EMBL" id="AWD32908.1"/>
    </source>
</evidence>
<feature type="transmembrane region" description="Helical" evidence="1">
    <location>
        <begin position="12"/>
        <end position="32"/>
    </location>
</feature>
<sequence length="147" mass="17336">MILIPLDYWISNLIWLCISLGALFLFCHFVFIPRLMYRKRQRADVLQSNVALISKIEKEIELIQVQVEQELHTTSQKCKDIDASAIMKARDIVESTRTKLKQQYRERYMKMSAELTVSAEELHSTTDELVKDAYLQIVEEYRLKSHL</sequence>
<accession>A0A2U8BRF2</accession>
<reference evidence="2 3" key="1">
    <citation type="journal article" date="2018" name="Genome Biol. Evol.">
        <title>The Genome Sequence of "Candidatus Fokinia solitaria": Insights on Reductive Evolution in Rickettsiales.</title>
        <authorList>
            <person name="Floriano A.M."/>
            <person name="Castelli M."/>
            <person name="Krenek S."/>
            <person name="Berendonk T.U."/>
            <person name="Bazzocchi C."/>
            <person name="Petroni G."/>
            <person name="Sassera D."/>
        </authorList>
    </citation>
    <scope>NUCLEOTIDE SEQUENCE [LARGE SCALE GENOMIC DNA]</scope>
    <source>
        <strain evidence="2">Rio ETE_ALG 3VII</strain>
    </source>
</reference>
<keyword evidence="1" id="KW-0472">Membrane</keyword>
<evidence type="ECO:0000256" key="1">
    <source>
        <dbReference type="SAM" id="Phobius"/>
    </source>
</evidence>
<dbReference type="EMBL" id="CP025989">
    <property type="protein sequence ID" value="AWD32908.1"/>
    <property type="molecule type" value="Genomic_DNA"/>
</dbReference>
<evidence type="ECO:0000313" key="3">
    <source>
        <dbReference type="Proteomes" id="UP000244519"/>
    </source>
</evidence>